<dbReference type="Pfam" id="PF10698">
    <property type="entry name" value="DUF2505"/>
    <property type="match status" value="1"/>
</dbReference>
<dbReference type="Proteomes" id="UP000605568">
    <property type="component" value="Unassembled WGS sequence"/>
</dbReference>
<accession>A0ABQ3MB31</accession>
<proteinExistence type="predicted"/>
<keyword evidence="2" id="KW-1185">Reference proteome</keyword>
<gene>
    <name evidence="1" type="ORF">GCM10017774_25020</name>
</gene>
<comment type="caution">
    <text evidence="1">The sequence shown here is derived from an EMBL/GenBank/DDBJ whole genome shotgun (WGS) entry which is preliminary data.</text>
</comment>
<dbReference type="EMBL" id="BNAR01000003">
    <property type="protein sequence ID" value="GHH36992.1"/>
    <property type="molecule type" value="Genomic_DNA"/>
</dbReference>
<organism evidence="1 2">
    <name type="scientific">Lentzea cavernae</name>
    <dbReference type="NCBI Taxonomy" id="2020703"/>
    <lineage>
        <taxon>Bacteria</taxon>
        <taxon>Bacillati</taxon>
        <taxon>Actinomycetota</taxon>
        <taxon>Actinomycetes</taxon>
        <taxon>Pseudonocardiales</taxon>
        <taxon>Pseudonocardiaceae</taxon>
        <taxon>Lentzea</taxon>
    </lineage>
</organism>
<evidence type="ECO:0008006" key="3">
    <source>
        <dbReference type="Google" id="ProtNLM"/>
    </source>
</evidence>
<protein>
    <recommendedName>
        <fullName evidence="3">DUF2505 domain-containing protein</fullName>
    </recommendedName>
</protein>
<sequence>MVVTDVNGSLRDMARRIEHHTTSPHSAEKVFGAMVDETYLRDRLAAIGGTNAALVSFDKTDERTSYQLKQGVPAEHLPSAVKAALGGDLVIQRTETWAAGAGTVEVAVGGVPGRLEGSFVVLDDGSGSKTTLTGEVKVSIPLLGGKLEKLIAEQVAVLLDKESEFTSQWLANRA</sequence>
<evidence type="ECO:0000313" key="1">
    <source>
        <dbReference type="EMBL" id="GHH36992.1"/>
    </source>
</evidence>
<reference evidence="2" key="1">
    <citation type="journal article" date="2019" name="Int. J. Syst. Evol. Microbiol.">
        <title>The Global Catalogue of Microorganisms (GCM) 10K type strain sequencing project: providing services to taxonomists for standard genome sequencing and annotation.</title>
        <authorList>
            <consortium name="The Broad Institute Genomics Platform"/>
            <consortium name="The Broad Institute Genome Sequencing Center for Infectious Disease"/>
            <person name="Wu L."/>
            <person name="Ma J."/>
        </authorList>
    </citation>
    <scope>NUCLEOTIDE SEQUENCE [LARGE SCALE GENOMIC DNA]</scope>
    <source>
        <strain evidence="2">CGMCC 4.7367</strain>
    </source>
</reference>
<name>A0ABQ3MB31_9PSEU</name>
<dbReference type="InterPro" id="IPR019639">
    <property type="entry name" value="DUF2505"/>
</dbReference>
<evidence type="ECO:0000313" key="2">
    <source>
        <dbReference type="Proteomes" id="UP000605568"/>
    </source>
</evidence>